<feature type="transmembrane region" description="Helical" evidence="9">
    <location>
        <begin position="96"/>
        <end position="116"/>
    </location>
</feature>
<evidence type="ECO:0000256" key="9">
    <source>
        <dbReference type="SAM" id="Phobius"/>
    </source>
</evidence>
<evidence type="ECO:0000313" key="10">
    <source>
        <dbReference type="EMBL" id="QEW25178.1"/>
    </source>
</evidence>
<dbReference type="InterPro" id="IPR052157">
    <property type="entry name" value="BCAA_transport_permease"/>
</dbReference>
<dbReference type="PANTHER" id="PTHR11795:SF447">
    <property type="entry name" value="ABC TRANSPORTER PERMEASE PROTEIN"/>
    <property type="match status" value="1"/>
</dbReference>
<dbReference type="GO" id="GO:0006865">
    <property type="term" value="P:amino acid transport"/>
    <property type="evidence" value="ECO:0007669"/>
    <property type="project" value="UniProtKB-KW"/>
</dbReference>
<dbReference type="Pfam" id="PF02653">
    <property type="entry name" value="BPD_transp_2"/>
    <property type="match status" value="1"/>
</dbReference>
<comment type="subcellular location">
    <subcellularLocation>
        <location evidence="1">Cell membrane</location>
        <topology evidence="1">Multi-pass membrane protein</topology>
    </subcellularLocation>
</comment>
<feature type="transmembrane region" description="Helical" evidence="9">
    <location>
        <begin position="38"/>
        <end position="56"/>
    </location>
</feature>
<dbReference type="RefSeq" id="WP_201455588.1">
    <property type="nucleotide sequence ID" value="NZ_CP031598.1"/>
</dbReference>
<keyword evidence="3" id="KW-1003">Cell membrane</keyword>
<keyword evidence="7 9" id="KW-0472">Membrane</keyword>
<dbReference type="PANTHER" id="PTHR11795">
    <property type="entry name" value="BRANCHED-CHAIN AMINO ACID TRANSPORT SYSTEM PERMEASE PROTEIN LIVH"/>
    <property type="match status" value="1"/>
</dbReference>
<dbReference type="InterPro" id="IPR001851">
    <property type="entry name" value="ABC_transp_permease"/>
</dbReference>
<evidence type="ECO:0000313" key="11">
    <source>
        <dbReference type="Proteomes" id="UP000325785"/>
    </source>
</evidence>
<comment type="similarity">
    <text evidence="8">Belongs to the binding-protein-dependent transport system permease family. LivHM subfamily.</text>
</comment>
<feature type="transmembrane region" description="Helical" evidence="9">
    <location>
        <begin position="12"/>
        <end position="31"/>
    </location>
</feature>
<accession>A0A5P3A9U5</accession>
<reference evidence="10 11" key="1">
    <citation type="submission" date="2018-08" db="EMBL/GenBank/DDBJ databases">
        <title>Genetic Globetrotter - A new plasmid hitch-hiking vast phylogenetic and geographic distances.</title>
        <authorList>
            <person name="Vollmers J."/>
            <person name="Petersen J."/>
        </authorList>
    </citation>
    <scope>NUCLEOTIDE SEQUENCE [LARGE SCALE GENOMIC DNA]</scope>
    <source>
        <strain evidence="10 11">DSM 26383</strain>
    </source>
</reference>
<name>A0A5P3A9U5_9RHOB</name>
<evidence type="ECO:0000256" key="7">
    <source>
        <dbReference type="ARBA" id="ARBA00023136"/>
    </source>
</evidence>
<evidence type="ECO:0000256" key="5">
    <source>
        <dbReference type="ARBA" id="ARBA00022970"/>
    </source>
</evidence>
<evidence type="ECO:0000256" key="8">
    <source>
        <dbReference type="ARBA" id="ARBA00037998"/>
    </source>
</evidence>
<sequence>MQIALNILSLTSFYMCFALGLALVFGVMRVINFAHGEFYMIGAYSAFLCVSLIGPTTGALPAYVMSFFAAAIVTGVLGVLLYLVVVRKLIDKPLTIFIATLALSYMLQVVVVELFGPVGRSLPSPIPGIVRIGGAILPWSRVFVIVAISALTVGLWFLLMRSDIGRRVRAVAQNPRGAVLQGVSVDRVGMMTLVLGSMIAGVSGAIMAPIGGITPFMGAAALWKAFIIIIVGGIGSIWGAVAAALLFGAIDTFMTVAGAGRYLALTNAVIMLGVLSVMPSGLFGEKE</sequence>
<keyword evidence="4 9" id="KW-0812">Transmembrane</keyword>
<keyword evidence="5" id="KW-0029">Amino-acid transport</keyword>
<gene>
    <name evidence="10" type="primary">livH_4</name>
    <name evidence="10" type="ORF">RIdsm_00963</name>
</gene>
<feature type="transmembrane region" description="Helical" evidence="9">
    <location>
        <begin position="62"/>
        <end position="84"/>
    </location>
</feature>
<dbReference type="KEGG" id="rid:RIdsm_00963"/>
<proteinExistence type="inferred from homology"/>
<dbReference type="AlphaFoldDB" id="A0A5P3A9U5"/>
<dbReference type="EMBL" id="CP031598">
    <property type="protein sequence ID" value="QEW25178.1"/>
    <property type="molecule type" value="Genomic_DNA"/>
</dbReference>
<evidence type="ECO:0000256" key="3">
    <source>
        <dbReference type="ARBA" id="ARBA00022475"/>
    </source>
</evidence>
<dbReference type="GO" id="GO:0022857">
    <property type="term" value="F:transmembrane transporter activity"/>
    <property type="evidence" value="ECO:0007669"/>
    <property type="project" value="InterPro"/>
</dbReference>
<evidence type="ECO:0000256" key="2">
    <source>
        <dbReference type="ARBA" id="ARBA00022448"/>
    </source>
</evidence>
<keyword evidence="6 9" id="KW-1133">Transmembrane helix</keyword>
<evidence type="ECO:0000256" key="6">
    <source>
        <dbReference type="ARBA" id="ARBA00022989"/>
    </source>
</evidence>
<dbReference type="GO" id="GO:0005886">
    <property type="term" value="C:plasma membrane"/>
    <property type="evidence" value="ECO:0007669"/>
    <property type="project" value="UniProtKB-SubCell"/>
</dbReference>
<feature type="transmembrane region" description="Helical" evidence="9">
    <location>
        <begin position="193"/>
        <end position="213"/>
    </location>
</feature>
<feature type="transmembrane region" description="Helical" evidence="9">
    <location>
        <begin position="225"/>
        <end position="250"/>
    </location>
</feature>
<dbReference type="CDD" id="cd06582">
    <property type="entry name" value="TM_PBP1_LivH_like"/>
    <property type="match status" value="1"/>
</dbReference>
<evidence type="ECO:0000256" key="4">
    <source>
        <dbReference type="ARBA" id="ARBA00022692"/>
    </source>
</evidence>
<keyword evidence="2" id="KW-0813">Transport</keyword>
<evidence type="ECO:0000256" key="1">
    <source>
        <dbReference type="ARBA" id="ARBA00004651"/>
    </source>
</evidence>
<dbReference type="Proteomes" id="UP000325785">
    <property type="component" value="Chromosome"/>
</dbReference>
<organism evidence="10 11">
    <name type="scientific">Roseovarius indicus</name>
    <dbReference type="NCBI Taxonomy" id="540747"/>
    <lineage>
        <taxon>Bacteria</taxon>
        <taxon>Pseudomonadati</taxon>
        <taxon>Pseudomonadota</taxon>
        <taxon>Alphaproteobacteria</taxon>
        <taxon>Rhodobacterales</taxon>
        <taxon>Roseobacteraceae</taxon>
        <taxon>Roseovarius</taxon>
    </lineage>
</organism>
<feature type="transmembrane region" description="Helical" evidence="9">
    <location>
        <begin position="136"/>
        <end position="159"/>
    </location>
</feature>
<feature type="transmembrane region" description="Helical" evidence="9">
    <location>
        <begin position="262"/>
        <end position="283"/>
    </location>
</feature>
<protein>
    <submittedName>
        <fullName evidence="10">LIV-I protein H</fullName>
    </submittedName>
</protein>